<evidence type="ECO:0000313" key="2">
    <source>
        <dbReference type="Proteomes" id="UP001230649"/>
    </source>
</evidence>
<dbReference type="EMBL" id="JASBWS010000091">
    <property type="protein sequence ID" value="KAJ9098575.1"/>
    <property type="molecule type" value="Genomic_DNA"/>
</dbReference>
<proteinExistence type="predicted"/>
<protein>
    <submittedName>
        <fullName evidence="1">Uncharacterized protein</fullName>
    </submittedName>
</protein>
<sequence length="409" mass="44916">MHRLIVGTFRHPHLYSLEFDPQQEQNALRIVGTHEATGGHSWLHLNDSKDTLYCTGWTKPPSLAAYRLSHSESSVKLELLNQAYPKYLSGYVTANKHVLYSASGPQGDVFALNSDTGAFATAGEEDVEPLQSFSFLSEAERQAIERGENIGGIMDFGGLRHGGHSADLSPDGNRLYIADIGRNAIWTYLLDPTSTPRLLTLGSKTISKRPNDGPRHVWPYQLGGGANKVVYVVQEHSSYVDVFEHEVDEDGTVKPDLVWKQGVNILPPGADCTLYWADEVRTSPSGDVLFASTRGLEPTEKGYVIAVPLDPNTGYMIPHPTSSDGTTVEPTHRWQTPTSGGWANAISVCPVVGLRREVFLCLTDSEQGWVWMLRWKREEGFAVVGSVNLNDVGAEGERDIGASVAVWLD</sequence>
<comment type="caution">
    <text evidence="1">The sequence shown here is derived from an EMBL/GenBank/DDBJ whole genome shotgun (WGS) entry which is preliminary data.</text>
</comment>
<name>A0ACC2VGQ0_9TREE</name>
<organism evidence="1 2">
    <name type="scientific">Naganishia adeliensis</name>
    <dbReference type="NCBI Taxonomy" id="92952"/>
    <lineage>
        <taxon>Eukaryota</taxon>
        <taxon>Fungi</taxon>
        <taxon>Dikarya</taxon>
        <taxon>Basidiomycota</taxon>
        <taxon>Agaricomycotina</taxon>
        <taxon>Tremellomycetes</taxon>
        <taxon>Filobasidiales</taxon>
        <taxon>Filobasidiaceae</taxon>
        <taxon>Naganishia</taxon>
    </lineage>
</organism>
<reference evidence="1" key="1">
    <citation type="submission" date="2023-04" db="EMBL/GenBank/DDBJ databases">
        <title>Draft Genome sequencing of Naganishia species isolated from polar environments using Oxford Nanopore Technology.</title>
        <authorList>
            <person name="Leo P."/>
            <person name="Venkateswaran K."/>
        </authorList>
    </citation>
    <scope>NUCLEOTIDE SEQUENCE</scope>
    <source>
        <strain evidence="1">MNA-CCFEE 5262</strain>
    </source>
</reference>
<keyword evidence="2" id="KW-1185">Reference proteome</keyword>
<accession>A0ACC2VGQ0</accession>
<evidence type="ECO:0000313" key="1">
    <source>
        <dbReference type="EMBL" id="KAJ9098575.1"/>
    </source>
</evidence>
<gene>
    <name evidence="1" type="ORF">QFC20_005918</name>
</gene>
<dbReference type="Proteomes" id="UP001230649">
    <property type="component" value="Unassembled WGS sequence"/>
</dbReference>